<organism evidence="1 2">
    <name type="scientific">Hypsibius exemplaris</name>
    <name type="common">Freshwater tardigrade</name>
    <dbReference type="NCBI Taxonomy" id="2072580"/>
    <lineage>
        <taxon>Eukaryota</taxon>
        <taxon>Metazoa</taxon>
        <taxon>Ecdysozoa</taxon>
        <taxon>Tardigrada</taxon>
        <taxon>Eutardigrada</taxon>
        <taxon>Parachela</taxon>
        <taxon>Hypsibioidea</taxon>
        <taxon>Hypsibiidae</taxon>
        <taxon>Hypsibius</taxon>
    </lineage>
</organism>
<protein>
    <submittedName>
        <fullName evidence="1">Uncharacterized protein</fullName>
    </submittedName>
</protein>
<proteinExistence type="predicted"/>
<comment type="caution">
    <text evidence="1">The sequence shown here is derived from an EMBL/GenBank/DDBJ whole genome shotgun (WGS) entry which is preliminary data.</text>
</comment>
<evidence type="ECO:0000313" key="1">
    <source>
        <dbReference type="EMBL" id="OWA55083.1"/>
    </source>
</evidence>
<keyword evidence="2" id="KW-1185">Reference proteome</keyword>
<dbReference type="Proteomes" id="UP000192578">
    <property type="component" value="Unassembled WGS sequence"/>
</dbReference>
<evidence type="ECO:0000313" key="2">
    <source>
        <dbReference type="Proteomes" id="UP000192578"/>
    </source>
</evidence>
<gene>
    <name evidence="1" type="ORF">BV898_19468</name>
</gene>
<accession>A0A9X6RP59</accession>
<name>A0A9X6RP59_HYPEX</name>
<reference evidence="2" key="1">
    <citation type="submission" date="2017-01" db="EMBL/GenBank/DDBJ databases">
        <title>Comparative genomics of anhydrobiosis in the tardigrade Hypsibius dujardini.</title>
        <authorList>
            <person name="Yoshida Y."/>
            <person name="Koutsovoulos G."/>
            <person name="Laetsch D."/>
            <person name="Stevens L."/>
            <person name="Kumar S."/>
            <person name="Horikawa D."/>
            <person name="Ishino K."/>
            <person name="Komine S."/>
            <person name="Tomita M."/>
            <person name="Blaxter M."/>
            <person name="Arakawa K."/>
        </authorList>
    </citation>
    <scope>NUCLEOTIDE SEQUENCE [LARGE SCALE GENOMIC DNA]</scope>
    <source>
        <strain evidence="2">Z151</strain>
    </source>
</reference>
<sequence length="84" mass="9370">MESAATTRQSSSINFSWVMRRVLTTAVSIGEICFRHSLKAAPKTRRIQPSTVDRRAALALEKLNEQYDSTLVTMRSKISEAPTA</sequence>
<dbReference type="EMBL" id="MTYJ01000533">
    <property type="protein sequence ID" value="OWA55083.1"/>
    <property type="molecule type" value="Genomic_DNA"/>
</dbReference>
<dbReference type="AlphaFoldDB" id="A0A9X6RP59"/>